<dbReference type="HOGENOM" id="CLU_712497_0_0_1"/>
<organism evidence="8">
    <name type="scientific">Selaginella moellendorffii</name>
    <name type="common">Spikemoss</name>
    <dbReference type="NCBI Taxonomy" id="88036"/>
    <lineage>
        <taxon>Eukaryota</taxon>
        <taxon>Viridiplantae</taxon>
        <taxon>Streptophyta</taxon>
        <taxon>Embryophyta</taxon>
        <taxon>Tracheophyta</taxon>
        <taxon>Lycopodiopsida</taxon>
        <taxon>Selaginellales</taxon>
        <taxon>Selaginellaceae</taxon>
        <taxon>Selaginella</taxon>
    </lineage>
</organism>
<evidence type="ECO:0000256" key="4">
    <source>
        <dbReference type="PROSITE-ProRule" id="PRU01343"/>
    </source>
</evidence>
<evidence type="ECO:0000313" key="7">
    <source>
        <dbReference type="EMBL" id="EFJ34460.1"/>
    </source>
</evidence>
<dbReference type="STRING" id="88036.D8QZS5"/>
<dbReference type="Gramene" id="EFJ34460">
    <property type="protein sequence ID" value="EFJ34460"/>
    <property type="gene ID" value="SELMODRAFT_405812"/>
</dbReference>
<evidence type="ECO:0000256" key="2">
    <source>
        <dbReference type="ARBA" id="ARBA00022771"/>
    </source>
</evidence>
<reference evidence="7 8" key="1">
    <citation type="journal article" date="2011" name="Science">
        <title>The Selaginella genome identifies genetic changes associated with the evolution of vascular plants.</title>
        <authorList>
            <person name="Banks J.A."/>
            <person name="Nishiyama T."/>
            <person name="Hasebe M."/>
            <person name="Bowman J.L."/>
            <person name="Gribskov M."/>
            <person name="dePamphilis C."/>
            <person name="Albert V.A."/>
            <person name="Aono N."/>
            <person name="Aoyama T."/>
            <person name="Ambrose B.A."/>
            <person name="Ashton N.W."/>
            <person name="Axtell M.J."/>
            <person name="Barker E."/>
            <person name="Barker M.S."/>
            <person name="Bennetzen J.L."/>
            <person name="Bonawitz N.D."/>
            <person name="Chapple C."/>
            <person name="Cheng C."/>
            <person name="Correa L.G."/>
            <person name="Dacre M."/>
            <person name="DeBarry J."/>
            <person name="Dreyer I."/>
            <person name="Elias M."/>
            <person name="Engstrom E.M."/>
            <person name="Estelle M."/>
            <person name="Feng L."/>
            <person name="Finet C."/>
            <person name="Floyd S.K."/>
            <person name="Frommer W.B."/>
            <person name="Fujita T."/>
            <person name="Gramzow L."/>
            <person name="Gutensohn M."/>
            <person name="Harholt J."/>
            <person name="Hattori M."/>
            <person name="Heyl A."/>
            <person name="Hirai T."/>
            <person name="Hiwatashi Y."/>
            <person name="Ishikawa M."/>
            <person name="Iwata M."/>
            <person name="Karol K.G."/>
            <person name="Koehler B."/>
            <person name="Kolukisaoglu U."/>
            <person name="Kubo M."/>
            <person name="Kurata T."/>
            <person name="Lalonde S."/>
            <person name="Li K."/>
            <person name="Li Y."/>
            <person name="Litt A."/>
            <person name="Lyons E."/>
            <person name="Manning G."/>
            <person name="Maruyama T."/>
            <person name="Michael T.P."/>
            <person name="Mikami K."/>
            <person name="Miyazaki S."/>
            <person name="Morinaga S."/>
            <person name="Murata T."/>
            <person name="Mueller-Roeber B."/>
            <person name="Nelson D.R."/>
            <person name="Obara M."/>
            <person name="Oguri Y."/>
            <person name="Olmstead R.G."/>
            <person name="Onodera N."/>
            <person name="Petersen B.L."/>
            <person name="Pils B."/>
            <person name="Prigge M."/>
            <person name="Rensing S.A."/>
            <person name="Riano-Pachon D.M."/>
            <person name="Roberts A.W."/>
            <person name="Sato Y."/>
            <person name="Scheller H.V."/>
            <person name="Schulz B."/>
            <person name="Schulz C."/>
            <person name="Shakirov E.V."/>
            <person name="Shibagaki N."/>
            <person name="Shinohara N."/>
            <person name="Shippen D.E."/>
            <person name="Soerensen I."/>
            <person name="Sotooka R."/>
            <person name="Sugimoto N."/>
            <person name="Sugita M."/>
            <person name="Sumikawa N."/>
            <person name="Tanurdzic M."/>
            <person name="Theissen G."/>
            <person name="Ulvskov P."/>
            <person name="Wakazuki S."/>
            <person name="Weng J.K."/>
            <person name="Willats W.W."/>
            <person name="Wipf D."/>
            <person name="Wolf P.G."/>
            <person name="Yang L."/>
            <person name="Zimmer A.D."/>
            <person name="Zhu Q."/>
            <person name="Mitros T."/>
            <person name="Hellsten U."/>
            <person name="Loque D."/>
            <person name="Otillar R."/>
            <person name="Salamov A."/>
            <person name="Schmutz J."/>
            <person name="Shapiro H."/>
            <person name="Lindquist E."/>
            <person name="Lucas S."/>
            <person name="Rokhsar D."/>
            <person name="Grigoriev I.V."/>
        </authorList>
    </citation>
    <scope>NUCLEOTIDE SEQUENCE [LARGE SCALE GENOMIC DNA]</scope>
</reference>
<gene>
    <name evidence="7" type="ORF">SELMODRAFT_405812</name>
</gene>
<accession>D8QZS5</accession>
<dbReference type="Proteomes" id="UP000001514">
    <property type="component" value="Unassembled WGS sequence"/>
</dbReference>
<dbReference type="eggNOG" id="KOG1294">
    <property type="taxonomic scope" value="Eukaryota"/>
</dbReference>
<feature type="region of interest" description="Disordered" evidence="5">
    <location>
        <begin position="226"/>
        <end position="250"/>
    </location>
</feature>
<dbReference type="InterPro" id="IPR010666">
    <property type="entry name" value="Znf_GRF"/>
</dbReference>
<protein>
    <recommendedName>
        <fullName evidence="6">GRF-type domain-containing protein</fullName>
    </recommendedName>
</protein>
<keyword evidence="3" id="KW-0862">Zinc</keyword>
<dbReference type="EMBL" id="GL377569">
    <property type="protein sequence ID" value="EFJ34460.1"/>
    <property type="molecule type" value="Genomic_DNA"/>
</dbReference>
<dbReference type="PROSITE" id="PS51999">
    <property type="entry name" value="ZF_GRF"/>
    <property type="match status" value="1"/>
</dbReference>
<keyword evidence="8" id="KW-1185">Reference proteome</keyword>
<evidence type="ECO:0000256" key="5">
    <source>
        <dbReference type="SAM" id="MobiDB-lite"/>
    </source>
</evidence>
<evidence type="ECO:0000256" key="1">
    <source>
        <dbReference type="ARBA" id="ARBA00022723"/>
    </source>
</evidence>
<feature type="domain" description="GRF-type" evidence="6">
    <location>
        <begin position="341"/>
        <end position="388"/>
    </location>
</feature>
<sequence>MYVKQRIYRLTSFAGVEMMLEESEIEAEIPEKDLEIIWRQTPAERKQGRDCCSCHAHSNTLLFASKDLRTNAETSDISVIMGGNLEPLLTAYLMSKQSSASASGAEEFNYGSRIDHVRIAGPCAGHCQCPDGSHDNSSCDGFAECGTDMCDILLKFKRAKLDTLPRWSGGRSLKLDGSVHAPVILQLKHLPSMKLHNWPLDLCLSFAVVSKVLLISIFRKLNERATANTEPDTSRNVSKPAFTQETGSRKLQRLSQSRLTGFCYRRHESSDKMSCTNVVVHGQSSSLTDGIQQSPELCDNNNCSEVAACEESASLMDMSDETPMRSSQQSLEKSAADLPLCKGHSEPCVVRTVKKAGPKLGRGFYVCDRAKTIISKITPKKESAFKST</sequence>
<dbReference type="KEGG" id="smo:SELMODRAFT_405812"/>
<evidence type="ECO:0000256" key="3">
    <source>
        <dbReference type="ARBA" id="ARBA00022833"/>
    </source>
</evidence>
<dbReference type="InParanoid" id="D8QZS5"/>
<feature type="compositionally biased region" description="Polar residues" evidence="5">
    <location>
        <begin position="226"/>
        <end position="246"/>
    </location>
</feature>
<evidence type="ECO:0000313" key="8">
    <source>
        <dbReference type="Proteomes" id="UP000001514"/>
    </source>
</evidence>
<keyword evidence="1" id="KW-0479">Metal-binding</keyword>
<dbReference type="AlphaFoldDB" id="D8QZS5"/>
<dbReference type="Pfam" id="PF06839">
    <property type="entry name" value="Zn_ribbon_GRF"/>
    <property type="match status" value="1"/>
</dbReference>
<dbReference type="GO" id="GO:0008270">
    <property type="term" value="F:zinc ion binding"/>
    <property type="evidence" value="ECO:0007669"/>
    <property type="project" value="UniProtKB-KW"/>
</dbReference>
<proteinExistence type="predicted"/>
<dbReference type="PANTHER" id="PTHR43116:SF3">
    <property type="entry name" value="CLASS I PEPTIDE CHAIN RELEASE FACTOR"/>
    <property type="match status" value="1"/>
</dbReference>
<keyword evidence="2 4" id="KW-0863">Zinc-finger</keyword>
<dbReference type="PANTHER" id="PTHR43116">
    <property type="entry name" value="PEPTIDE CHAIN RELEASE FACTOR 2"/>
    <property type="match status" value="1"/>
</dbReference>
<evidence type="ECO:0000259" key="6">
    <source>
        <dbReference type="PROSITE" id="PS51999"/>
    </source>
</evidence>
<name>D8QZS5_SELML</name>